<feature type="transmembrane region" description="Helical" evidence="1">
    <location>
        <begin position="24"/>
        <end position="46"/>
    </location>
</feature>
<evidence type="ECO:0000313" key="3">
    <source>
        <dbReference type="Proteomes" id="UP000499080"/>
    </source>
</evidence>
<organism evidence="2 3">
    <name type="scientific">Araneus ventricosus</name>
    <name type="common">Orbweaver spider</name>
    <name type="synonym">Epeira ventricosa</name>
    <dbReference type="NCBI Taxonomy" id="182803"/>
    <lineage>
        <taxon>Eukaryota</taxon>
        <taxon>Metazoa</taxon>
        <taxon>Ecdysozoa</taxon>
        <taxon>Arthropoda</taxon>
        <taxon>Chelicerata</taxon>
        <taxon>Arachnida</taxon>
        <taxon>Araneae</taxon>
        <taxon>Araneomorphae</taxon>
        <taxon>Entelegynae</taxon>
        <taxon>Araneoidea</taxon>
        <taxon>Araneidae</taxon>
        <taxon>Araneus</taxon>
    </lineage>
</organism>
<accession>A0A4Y2RJ47</accession>
<protein>
    <submittedName>
        <fullName evidence="2">Uncharacterized protein</fullName>
    </submittedName>
</protein>
<proteinExistence type="predicted"/>
<sequence>MSIIDGRECSCFDQSLDMTFDVDLVLMITASCGVLSTTWAPTWPLLRWSVLKTISMLLEVKCLRQFMYEIKCGVYVKVDKKQNKFKGYEDLVKCL</sequence>
<dbReference type="AlphaFoldDB" id="A0A4Y2RJ47"/>
<dbReference type="Proteomes" id="UP000499080">
    <property type="component" value="Unassembled WGS sequence"/>
</dbReference>
<evidence type="ECO:0000256" key="1">
    <source>
        <dbReference type="SAM" id="Phobius"/>
    </source>
</evidence>
<keyword evidence="1" id="KW-0812">Transmembrane</keyword>
<keyword evidence="1" id="KW-1133">Transmembrane helix</keyword>
<keyword evidence="3" id="KW-1185">Reference proteome</keyword>
<gene>
    <name evidence="2" type="ORF">AVEN_122566_1</name>
</gene>
<dbReference type="EMBL" id="BGPR01017275">
    <property type="protein sequence ID" value="GBN75658.1"/>
    <property type="molecule type" value="Genomic_DNA"/>
</dbReference>
<comment type="caution">
    <text evidence="2">The sequence shown here is derived from an EMBL/GenBank/DDBJ whole genome shotgun (WGS) entry which is preliminary data.</text>
</comment>
<evidence type="ECO:0000313" key="2">
    <source>
        <dbReference type="EMBL" id="GBN75658.1"/>
    </source>
</evidence>
<keyword evidence="1" id="KW-0472">Membrane</keyword>
<name>A0A4Y2RJ47_ARAVE</name>
<reference evidence="2 3" key="1">
    <citation type="journal article" date="2019" name="Sci. Rep.">
        <title>Orb-weaving spider Araneus ventricosus genome elucidates the spidroin gene catalogue.</title>
        <authorList>
            <person name="Kono N."/>
            <person name="Nakamura H."/>
            <person name="Ohtoshi R."/>
            <person name="Moran D.A.P."/>
            <person name="Shinohara A."/>
            <person name="Yoshida Y."/>
            <person name="Fujiwara M."/>
            <person name="Mori M."/>
            <person name="Tomita M."/>
            <person name="Arakawa K."/>
        </authorList>
    </citation>
    <scope>NUCLEOTIDE SEQUENCE [LARGE SCALE GENOMIC DNA]</scope>
</reference>